<name>A0A6A2Y1X8_HIBSY</name>
<dbReference type="GO" id="GO:0006952">
    <property type="term" value="P:defense response"/>
    <property type="evidence" value="ECO:0007669"/>
    <property type="project" value="InterPro"/>
</dbReference>
<evidence type="ECO:0000313" key="4">
    <source>
        <dbReference type="Proteomes" id="UP000436088"/>
    </source>
</evidence>
<evidence type="ECO:0000313" key="3">
    <source>
        <dbReference type="EMBL" id="KAE8669356.1"/>
    </source>
</evidence>
<dbReference type="PANTHER" id="PTHR11017:SF479">
    <property type="entry name" value="DISEASE RESISTANCE PROTEIN (TIR-NBS-LRR CLASS) FAMILY"/>
    <property type="match status" value="1"/>
</dbReference>
<evidence type="ECO:0000259" key="2">
    <source>
        <dbReference type="Pfam" id="PF23282"/>
    </source>
</evidence>
<dbReference type="Gene3D" id="3.80.10.10">
    <property type="entry name" value="Ribonuclease Inhibitor"/>
    <property type="match status" value="2"/>
</dbReference>
<proteinExistence type="predicted"/>
<dbReference type="Proteomes" id="UP000436088">
    <property type="component" value="Unassembled WGS sequence"/>
</dbReference>
<dbReference type="InterPro" id="IPR036390">
    <property type="entry name" value="WH_DNA-bd_sf"/>
</dbReference>
<feature type="domain" description="Disease resistance protein Roq1-like winged-helix" evidence="2">
    <location>
        <begin position="31"/>
        <end position="101"/>
    </location>
</feature>
<dbReference type="SUPFAM" id="SSF52058">
    <property type="entry name" value="L domain-like"/>
    <property type="match status" value="1"/>
</dbReference>
<dbReference type="PROSITE" id="PS51450">
    <property type="entry name" value="LRR"/>
    <property type="match status" value="1"/>
</dbReference>
<sequence>MGRQQQEDTCSANMPMVISQIFISSFDALDESEKNIFLDTACLFRGDFKEEVEEILSCLYNGAMCGISNLLDKSLLHMDSDGRISMHDMLEEMGKGIVHRESKNPRKRKRLWSLEDMNQVLKYNKTVDSVSFSDELRYLRWDFFPLKSLSSFNPKNLVVLKLTDSCKEQLWKEDHQDLLNLRSIDLSNCNKLRNIPDLSGAINLQSFYCNGCENLVKLPCLNHLASLEKLDLSGCKSLRKIPSLSRAINLQSICCNGCENLIELPCLNHLASLEKLGLSDCKSLMEIPNLSGAINLQSLCCNGCENLVEMPSLNQFVSLEILDLYCCRNLRNEVSANEFEHRSVNSRINLKIAPNGCSGSRFLEMGGTYRYKVHVFIVFNEDMLIRDNDYDEASFFCIKESVVDLIQLHCFRCMDWAARWRLPTIHKRFAAMLGEPVGRQFGPLKQPEVGIRYLQHKLMPILASVYAYHFAAQHWEEKYKEINNLLPMSMHFLQA</sequence>
<accession>A0A6A2Y1X8</accession>
<dbReference type="EMBL" id="VEPZ02001530">
    <property type="protein sequence ID" value="KAE8669356.1"/>
    <property type="molecule type" value="Genomic_DNA"/>
</dbReference>
<keyword evidence="1" id="KW-0677">Repeat</keyword>
<dbReference type="InterPro" id="IPR058192">
    <property type="entry name" value="WHD_ROQ1-like"/>
</dbReference>
<dbReference type="AlphaFoldDB" id="A0A6A2Y1X8"/>
<keyword evidence="4" id="KW-1185">Reference proteome</keyword>
<evidence type="ECO:0000256" key="1">
    <source>
        <dbReference type="ARBA" id="ARBA00022737"/>
    </source>
</evidence>
<dbReference type="InterPro" id="IPR001611">
    <property type="entry name" value="Leu-rich_rpt"/>
</dbReference>
<dbReference type="InterPro" id="IPR032675">
    <property type="entry name" value="LRR_dom_sf"/>
</dbReference>
<dbReference type="PANTHER" id="PTHR11017">
    <property type="entry name" value="LEUCINE-RICH REPEAT-CONTAINING PROTEIN"/>
    <property type="match status" value="1"/>
</dbReference>
<comment type="caution">
    <text evidence="3">The sequence shown here is derived from an EMBL/GenBank/DDBJ whole genome shotgun (WGS) entry which is preliminary data.</text>
</comment>
<dbReference type="SUPFAM" id="SSF46785">
    <property type="entry name" value="Winged helix' DNA-binding domain"/>
    <property type="match status" value="1"/>
</dbReference>
<gene>
    <name evidence="3" type="ORF">F3Y22_tig00112249pilonHSYRG00349</name>
</gene>
<protein>
    <recommendedName>
        <fullName evidence="2">Disease resistance protein Roq1-like winged-helix domain-containing protein</fullName>
    </recommendedName>
</protein>
<dbReference type="InterPro" id="IPR044974">
    <property type="entry name" value="Disease_R_plants"/>
</dbReference>
<reference evidence="3" key="1">
    <citation type="submission" date="2019-09" db="EMBL/GenBank/DDBJ databases">
        <title>Draft genome information of white flower Hibiscus syriacus.</title>
        <authorList>
            <person name="Kim Y.-M."/>
        </authorList>
    </citation>
    <scope>NUCLEOTIDE SEQUENCE [LARGE SCALE GENOMIC DNA]</scope>
    <source>
        <strain evidence="3">YM2019G1</strain>
    </source>
</reference>
<organism evidence="3 4">
    <name type="scientific">Hibiscus syriacus</name>
    <name type="common">Rose of Sharon</name>
    <dbReference type="NCBI Taxonomy" id="106335"/>
    <lineage>
        <taxon>Eukaryota</taxon>
        <taxon>Viridiplantae</taxon>
        <taxon>Streptophyta</taxon>
        <taxon>Embryophyta</taxon>
        <taxon>Tracheophyta</taxon>
        <taxon>Spermatophyta</taxon>
        <taxon>Magnoliopsida</taxon>
        <taxon>eudicotyledons</taxon>
        <taxon>Gunneridae</taxon>
        <taxon>Pentapetalae</taxon>
        <taxon>rosids</taxon>
        <taxon>malvids</taxon>
        <taxon>Malvales</taxon>
        <taxon>Malvaceae</taxon>
        <taxon>Malvoideae</taxon>
        <taxon>Hibiscus</taxon>
    </lineage>
</organism>
<dbReference type="Pfam" id="PF23282">
    <property type="entry name" value="WHD_ROQ1"/>
    <property type="match status" value="1"/>
</dbReference>